<gene>
    <name evidence="1" type="ORF">PoB_000033400</name>
</gene>
<protein>
    <submittedName>
        <fullName evidence="1">Cai-1 autoinducer sensor kinase/phosphatase cqss</fullName>
    </submittedName>
</protein>
<evidence type="ECO:0000313" key="2">
    <source>
        <dbReference type="Proteomes" id="UP000735302"/>
    </source>
</evidence>
<name>A0AAV3XR72_9GAST</name>
<sequence>MRISISSLRSEEYDICEKHRRHKENCCGAETCDVTEYLTHKAKYRAARAEYKKDAESNTACPKDIKVSADLQVIMLPRIDEFKTCVFTHRFFAFNETKDSAVLWHEAISSRRDEDIASARPS</sequence>
<organism evidence="1 2">
    <name type="scientific">Plakobranchus ocellatus</name>
    <dbReference type="NCBI Taxonomy" id="259542"/>
    <lineage>
        <taxon>Eukaryota</taxon>
        <taxon>Metazoa</taxon>
        <taxon>Spiralia</taxon>
        <taxon>Lophotrochozoa</taxon>
        <taxon>Mollusca</taxon>
        <taxon>Gastropoda</taxon>
        <taxon>Heterobranchia</taxon>
        <taxon>Euthyneura</taxon>
        <taxon>Panpulmonata</taxon>
        <taxon>Sacoglossa</taxon>
        <taxon>Placobranchoidea</taxon>
        <taxon>Plakobranchidae</taxon>
        <taxon>Plakobranchus</taxon>
    </lineage>
</organism>
<accession>A0AAV3XR72</accession>
<dbReference type="Proteomes" id="UP000735302">
    <property type="component" value="Unassembled WGS sequence"/>
</dbReference>
<keyword evidence="1" id="KW-0418">Kinase</keyword>
<dbReference type="GO" id="GO:0016301">
    <property type="term" value="F:kinase activity"/>
    <property type="evidence" value="ECO:0007669"/>
    <property type="project" value="UniProtKB-KW"/>
</dbReference>
<dbReference type="AlphaFoldDB" id="A0AAV3XR72"/>
<reference evidence="1 2" key="1">
    <citation type="journal article" date="2021" name="Elife">
        <title>Chloroplast acquisition without the gene transfer in kleptoplastic sea slugs, Plakobranchus ocellatus.</title>
        <authorList>
            <person name="Maeda T."/>
            <person name="Takahashi S."/>
            <person name="Yoshida T."/>
            <person name="Shimamura S."/>
            <person name="Takaki Y."/>
            <person name="Nagai Y."/>
            <person name="Toyoda A."/>
            <person name="Suzuki Y."/>
            <person name="Arimoto A."/>
            <person name="Ishii H."/>
            <person name="Satoh N."/>
            <person name="Nishiyama T."/>
            <person name="Hasebe M."/>
            <person name="Maruyama T."/>
            <person name="Minagawa J."/>
            <person name="Obokata J."/>
            <person name="Shigenobu S."/>
        </authorList>
    </citation>
    <scope>NUCLEOTIDE SEQUENCE [LARGE SCALE GENOMIC DNA]</scope>
</reference>
<keyword evidence="2" id="KW-1185">Reference proteome</keyword>
<comment type="caution">
    <text evidence="1">The sequence shown here is derived from an EMBL/GenBank/DDBJ whole genome shotgun (WGS) entry which is preliminary data.</text>
</comment>
<evidence type="ECO:0000313" key="1">
    <source>
        <dbReference type="EMBL" id="GFN73828.1"/>
    </source>
</evidence>
<proteinExistence type="predicted"/>
<keyword evidence="1" id="KW-0808">Transferase</keyword>
<dbReference type="EMBL" id="BLXT01000035">
    <property type="protein sequence ID" value="GFN73828.1"/>
    <property type="molecule type" value="Genomic_DNA"/>
</dbReference>